<proteinExistence type="predicted"/>
<keyword evidence="2" id="KW-0479">Metal-binding</keyword>
<reference evidence="9 10" key="1">
    <citation type="journal article" date="2013" name="Fungal Biol.">
        <title>Analysis of microsatellite markers in the genome of the plant pathogen Ceratocystis fimbriata.</title>
        <authorList>
            <person name="Simpson M.C."/>
            <person name="Wilken P.M."/>
            <person name="Coetzee M.P."/>
            <person name="Wingfield M.J."/>
            <person name="Wingfield B.D."/>
        </authorList>
    </citation>
    <scope>NUCLEOTIDE SEQUENCE [LARGE SCALE GENOMIC DNA]</scope>
    <source>
        <strain evidence="9 10">CBS 114723</strain>
    </source>
</reference>
<dbReference type="SMART" id="SM00355">
    <property type="entry name" value="ZnF_C2H2"/>
    <property type="match status" value="6"/>
</dbReference>
<dbReference type="PANTHER" id="PTHR24388">
    <property type="entry name" value="ZINC FINGER PROTEIN"/>
    <property type="match status" value="1"/>
</dbReference>
<protein>
    <submittedName>
        <fullName evidence="9">Zinc finger protein 132</fullName>
    </submittedName>
</protein>
<name>A0A2C5X6N0_9PEZI</name>
<evidence type="ECO:0000256" key="5">
    <source>
        <dbReference type="ARBA" id="ARBA00022833"/>
    </source>
</evidence>
<feature type="domain" description="C2H2-type" evidence="8">
    <location>
        <begin position="7"/>
        <end position="32"/>
    </location>
</feature>
<evidence type="ECO:0000256" key="2">
    <source>
        <dbReference type="ARBA" id="ARBA00022723"/>
    </source>
</evidence>
<evidence type="ECO:0000256" key="6">
    <source>
        <dbReference type="ARBA" id="ARBA00023242"/>
    </source>
</evidence>
<accession>A0A2C5X6N0</accession>
<dbReference type="SUPFAM" id="SSF57667">
    <property type="entry name" value="beta-beta-alpha zinc fingers"/>
    <property type="match status" value="1"/>
</dbReference>
<dbReference type="AlphaFoldDB" id="A0A2C5X6N0"/>
<dbReference type="EMBL" id="APWK03000045">
    <property type="protein sequence ID" value="PHH53361.1"/>
    <property type="molecule type" value="Genomic_DNA"/>
</dbReference>
<dbReference type="GO" id="GO:0000981">
    <property type="term" value="F:DNA-binding transcription factor activity, RNA polymerase II-specific"/>
    <property type="evidence" value="ECO:0007669"/>
    <property type="project" value="TreeGrafter"/>
</dbReference>
<evidence type="ECO:0000313" key="10">
    <source>
        <dbReference type="Proteomes" id="UP000222788"/>
    </source>
</evidence>
<evidence type="ECO:0000256" key="1">
    <source>
        <dbReference type="ARBA" id="ARBA00004123"/>
    </source>
</evidence>
<dbReference type="PROSITE" id="PS50157">
    <property type="entry name" value="ZINC_FINGER_C2H2_2"/>
    <property type="match status" value="2"/>
</dbReference>
<dbReference type="InterPro" id="IPR036236">
    <property type="entry name" value="Znf_C2H2_sf"/>
</dbReference>
<evidence type="ECO:0000256" key="4">
    <source>
        <dbReference type="ARBA" id="ARBA00022771"/>
    </source>
</evidence>
<keyword evidence="6" id="KW-0539">Nucleus</keyword>
<dbReference type="Pfam" id="PF12874">
    <property type="entry name" value="zf-met"/>
    <property type="match status" value="1"/>
</dbReference>
<reference evidence="9 10" key="2">
    <citation type="journal article" date="2013" name="IMA Fungus">
        <title>IMA Genome-F 1: Ceratocystis fimbriata: Draft nuclear genome sequence for the plant pathogen, Ceratocystis fimbriata.</title>
        <authorList>
            <person name="Wilken P.M."/>
            <person name="Steenkamp E.T."/>
            <person name="Wingfield M.J."/>
            <person name="de Beer Z.W."/>
            <person name="Wingfield B.D."/>
        </authorList>
    </citation>
    <scope>NUCLEOTIDE SEQUENCE [LARGE SCALE GENOMIC DNA]</scope>
    <source>
        <strain evidence="9 10">CBS 114723</strain>
    </source>
</reference>
<dbReference type="GO" id="GO:0005634">
    <property type="term" value="C:nucleus"/>
    <property type="evidence" value="ECO:0007669"/>
    <property type="project" value="UniProtKB-SubCell"/>
</dbReference>
<dbReference type="PANTHER" id="PTHR24388:SF54">
    <property type="entry name" value="PROTEIN ESCARGOT"/>
    <property type="match status" value="1"/>
</dbReference>
<dbReference type="PROSITE" id="PS00028">
    <property type="entry name" value="ZINC_FINGER_C2H2_1"/>
    <property type="match status" value="1"/>
</dbReference>
<dbReference type="Gene3D" id="3.30.160.60">
    <property type="entry name" value="Classic Zinc Finger"/>
    <property type="match status" value="2"/>
</dbReference>
<feature type="domain" description="C2H2-type" evidence="8">
    <location>
        <begin position="83"/>
        <end position="110"/>
    </location>
</feature>
<evidence type="ECO:0000256" key="3">
    <source>
        <dbReference type="ARBA" id="ARBA00022737"/>
    </source>
</evidence>
<keyword evidence="10" id="KW-1185">Reference proteome</keyword>
<keyword evidence="5" id="KW-0862">Zinc</keyword>
<evidence type="ECO:0000313" key="9">
    <source>
        <dbReference type="EMBL" id="PHH53361.1"/>
    </source>
</evidence>
<dbReference type="InterPro" id="IPR050527">
    <property type="entry name" value="Snail/Krueppel_Znf"/>
</dbReference>
<dbReference type="GO" id="GO:0008270">
    <property type="term" value="F:zinc ion binding"/>
    <property type="evidence" value="ECO:0007669"/>
    <property type="project" value="UniProtKB-KW"/>
</dbReference>
<organism evidence="9 10">
    <name type="scientific">Ceratocystis fimbriata CBS 114723</name>
    <dbReference type="NCBI Taxonomy" id="1035309"/>
    <lineage>
        <taxon>Eukaryota</taxon>
        <taxon>Fungi</taxon>
        <taxon>Dikarya</taxon>
        <taxon>Ascomycota</taxon>
        <taxon>Pezizomycotina</taxon>
        <taxon>Sordariomycetes</taxon>
        <taxon>Hypocreomycetidae</taxon>
        <taxon>Microascales</taxon>
        <taxon>Ceratocystidaceae</taxon>
        <taxon>Ceratocystis</taxon>
    </lineage>
</organism>
<dbReference type="GO" id="GO:0000978">
    <property type="term" value="F:RNA polymerase II cis-regulatory region sequence-specific DNA binding"/>
    <property type="evidence" value="ECO:0007669"/>
    <property type="project" value="TreeGrafter"/>
</dbReference>
<dbReference type="Pfam" id="PF00096">
    <property type="entry name" value="zf-C2H2"/>
    <property type="match status" value="1"/>
</dbReference>
<comment type="subcellular location">
    <subcellularLocation>
        <location evidence="1">Nucleus</location>
    </subcellularLocation>
</comment>
<sequence length="215" mass="24722">MSSSIFYRCLRCDKTFRQLAHKQQHIRDSMNHHICSFCPSPLDFSTRDGLVSHLEVEHNVCPLCHQVFSTGAQRRQHYHDRHNICLKCGRSFKSPSNLDSHKIVHVERNIDCPGCNRMFRSESAMVLHLEAGTCASQTDLSEVTELAHECRQSQYYVSYRPGFDFECPTCDTPFVYMSGLLQHVERDSCTTKCASKMWFLALAVFEIVIVIVIDV</sequence>
<dbReference type="STRING" id="1035309.A0A2C5X6N0"/>
<evidence type="ECO:0000259" key="8">
    <source>
        <dbReference type="PROSITE" id="PS50157"/>
    </source>
</evidence>
<gene>
    <name evidence="9" type="primary">ZNF132</name>
    <name evidence="9" type="ORF">CFIMG_002048RA</name>
</gene>
<evidence type="ECO:0000256" key="7">
    <source>
        <dbReference type="PROSITE-ProRule" id="PRU00042"/>
    </source>
</evidence>
<dbReference type="InterPro" id="IPR013087">
    <property type="entry name" value="Znf_C2H2_type"/>
</dbReference>
<comment type="caution">
    <text evidence="9">The sequence shown here is derived from an EMBL/GenBank/DDBJ whole genome shotgun (WGS) entry which is preliminary data.</text>
</comment>
<dbReference type="Proteomes" id="UP000222788">
    <property type="component" value="Unassembled WGS sequence"/>
</dbReference>
<keyword evidence="3" id="KW-0677">Repeat</keyword>
<dbReference type="OrthoDB" id="6105938at2759"/>
<keyword evidence="4 7" id="KW-0863">Zinc-finger</keyword>